<protein>
    <submittedName>
        <fullName evidence="1">Uncharacterized protein</fullName>
    </submittedName>
</protein>
<accession>A0A5M3Z763</accession>
<sequence length="136" mass="14992">MIYKLGVQIFNETNESLRVVERTCWHYANGATWTDDNVLEMGGSGTSGMLRIKTSSGDTFSVIVGFHNHNPWCDAQVNLEDHDTAVKLHPEYYNGGRLSGEASTGVNRTTLKGGTVKVHFRALPDGPVFIPMVTYS</sequence>
<evidence type="ECO:0000313" key="2">
    <source>
        <dbReference type="Proteomes" id="UP000452235"/>
    </source>
</evidence>
<reference evidence="1 2" key="1">
    <citation type="submission" date="2020-01" db="EMBL/GenBank/DDBJ databases">
        <title>Aspergillus terreus IFO 6365 whole genome shotgun sequence.</title>
        <authorList>
            <person name="Kanamasa S."/>
            <person name="Takahashi H."/>
        </authorList>
    </citation>
    <scope>NUCLEOTIDE SEQUENCE [LARGE SCALE GENOMIC DNA]</scope>
    <source>
        <strain evidence="1 2">IFO 6365</strain>
    </source>
</reference>
<gene>
    <name evidence="1" type="ORF">ATEIFO6365_0008058000</name>
</gene>
<name>A0A5M3Z763_ASPTE</name>
<dbReference type="SUPFAM" id="SSF63724">
    <property type="entry name" value="Cytolysin/lectin"/>
    <property type="match status" value="1"/>
</dbReference>
<dbReference type="EMBL" id="BLJY01000008">
    <property type="protein sequence ID" value="GFF18636.1"/>
    <property type="molecule type" value="Genomic_DNA"/>
</dbReference>
<dbReference type="Gene3D" id="2.60.270.20">
    <property type="entry name" value="Cytolysin/lectin"/>
    <property type="match status" value="1"/>
</dbReference>
<comment type="caution">
    <text evidence="1">The sequence shown here is derived from an EMBL/GenBank/DDBJ whole genome shotgun (WGS) entry which is preliminary data.</text>
</comment>
<evidence type="ECO:0000313" key="1">
    <source>
        <dbReference type="EMBL" id="GFF18636.1"/>
    </source>
</evidence>
<proteinExistence type="predicted"/>
<dbReference type="VEuPathDB" id="FungiDB:ATEG_06839"/>
<keyword evidence="2" id="KW-1185">Reference proteome</keyword>
<dbReference type="OrthoDB" id="4791458at2759"/>
<dbReference type="InterPro" id="IPR015926">
    <property type="entry name" value="Cytolysin/lectin"/>
</dbReference>
<dbReference type="InterPro" id="IPR009960">
    <property type="entry name" value="Fruit_body_lectin_fun"/>
</dbReference>
<dbReference type="AlphaFoldDB" id="A0A5M3Z763"/>
<dbReference type="Pfam" id="PF07367">
    <property type="entry name" value="FB_lectin"/>
    <property type="match status" value="1"/>
</dbReference>
<dbReference type="Proteomes" id="UP000452235">
    <property type="component" value="Unassembled WGS sequence"/>
</dbReference>
<organism evidence="1 2">
    <name type="scientific">Aspergillus terreus</name>
    <dbReference type="NCBI Taxonomy" id="33178"/>
    <lineage>
        <taxon>Eukaryota</taxon>
        <taxon>Fungi</taxon>
        <taxon>Dikarya</taxon>
        <taxon>Ascomycota</taxon>
        <taxon>Pezizomycotina</taxon>
        <taxon>Eurotiomycetes</taxon>
        <taxon>Eurotiomycetidae</taxon>
        <taxon>Eurotiales</taxon>
        <taxon>Aspergillaceae</taxon>
        <taxon>Aspergillus</taxon>
        <taxon>Aspergillus subgen. Circumdati</taxon>
    </lineage>
</organism>